<dbReference type="SUPFAM" id="SSF52518">
    <property type="entry name" value="Thiamin diphosphate-binding fold (THDP-binding)"/>
    <property type="match status" value="2"/>
</dbReference>
<evidence type="ECO:0000256" key="7">
    <source>
        <dbReference type="ARBA" id="ARBA00022793"/>
    </source>
</evidence>
<evidence type="ECO:0000259" key="14">
    <source>
        <dbReference type="Pfam" id="PF02776"/>
    </source>
</evidence>
<comment type="caution">
    <text evidence="15">The sequence shown here is derived from an EMBL/GenBank/DDBJ whole genome shotgun (WGS) entry which is preliminary data.</text>
</comment>
<proteinExistence type="inferred from homology"/>
<dbReference type="PANTHER" id="PTHR43452">
    <property type="entry name" value="PYRUVATE DECARBOXYLASE"/>
    <property type="match status" value="1"/>
</dbReference>
<reference evidence="15 16" key="1">
    <citation type="submission" date="2015-09" db="EMBL/GenBank/DDBJ databases">
        <authorList>
            <consortium name="Pathogen Informatics"/>
        </authorList>
    </citation>
    <scope>NUCLEOTIDE SEQUENCE [LARGE SCALE GENOMIC DNA]</scope>
    <source>
        <strain evidence="15 16">2789STDY5834858</strain>
    </source>
</reference>
<dbReference type="Gene3D" id="3.40.50.970">
    <property type="match status" value="2"/>
</dbReference>
<dbReference type="GO" id="GO:0047434">
    <property type="term" value="F:indolepyruvate decarboxylase activity"/>
    <property type="evidence" value="ECO:0007669"/>
    <property type="project" value="UniProtKB-EC"/>
</dbReference>
<dbReference type="InterPro" id="IPR012110">
    <property type="entry name" value="PDC/IPDC-like"/>
</dbReference>
<evidence type="ECO:0000256" key="9">
    <source>
        <dbReference type="ARBA" id="ARBA00023052"/>
    </source>
</evidence>
<protein>
    <recommendedName>
        <fullName evidence="5">Alpha-keto-acid decarboxylase</fullName>
    </recommendedName>
</protein>
<dbReference type="EMBL" id="CYZR01000001">
    <property type="protein sequence ID" value="CUN53046.1"/>
    <property type="molecule type" value="Genomic_DNA"/>
</dbReference>
<evidence type="ECO:0000256" key="4">
    <source>
        <dbReference type="ARBA" id="ARBA00007812"/>
    </source>
</evidence>
<keyword evidence="8" id="KW-0460">Magnesium</keyword>
<evidence type="ECO:0000256" key="6">
    <source>
        <dbReference type="ARBA" id="ARBA00022723"/>
    </source>
</evidence>
<evidence type="ECO:0000256" key="1">
    <source>
        <dbReference type="ARBA" id="ARBA00001920"/>
    </source>
</evidence>
<dbReference type="PANTHER" id="PTHR43452:SF30">
    <property type="entry name" value="PYRUVATE DECARBOXYLASE ISOZYME 1-RELATED"/>
    <property type="match status" value="1"/>
</dbReference>
<dbReference type="Pfam" id="PF02775">
    <property type="entry name" value="TPP_enzyme_C"/>
    <property type="match status" value="1"/>
</dbReference>
<gene>
    <name evidence="15" type="primary">ipdC_1</name>
    <name evidence="15" type="ORF">ERS852473_00445</name>
</gene>
<dbReference type="SUPFAM" id="SSF52467">
    <property type="entry name" value="DHS-like NAD/FAD-binding domain"/>
    <property type="match status" value="1"/>
</dbReference>
<dbReference type="Gene3D" id="3.40.50.1220">
    <property type="entry name" value="TPP-binding domain"/>
    <property type="match status" value="1"/>
</dbReference>
<comment type="similarity">
    <text evidence="4 11">Belongs to the TPP enzyme family.</text>
</comment>
<name>A0ABM9UNR3_SARVE</name>
<dbReference type="Proteomes" id="UP000095488">
    <property type="component" value="Unassembled WGS sequence"/>
</dbReference>
<evidence type="ECO:0000256" key="10">
    <source>
        <dbReference type="ARBA" id="ARBA00023239"/>
    </source>
</evidence>
<dbReference type="Pfam" id="PF02776">
    <property type="entry name" value="TPP_enzyme_N"/>
    <property type="match status" value="1"/>
</dbReference>
<dbReference type="InterPro" id="IPR012001">
    <property type="entry name" value="Thiamin_PyroP_enz_TPP-bd_dom"/>
</dbReference>
<dbReference type="CDD" id="cd07038">
    <property type="entry name" value="TPP_PYR_PDC_IPDC_like"/>
    <property type="match status" value="1"/>
</dbReference>
<evidence type="ECO:0000256" key="2">
    <source>
        <dbReference type="ARBA" id="ARBA00001964"/>
    </source>
</evidence>
<feature type="domain" description="Thiamine pyrophosphate enzyme N-terminal TPP-binding" evidence="14">
    <location>
        <begin position="6"/>
        <end position="109"/>
    </location>
</feature>
<dbReference type="InterPro" id="IPR011766">
    <property type="entry name" value="TPP_enzyme_TPP-bd"/>
</dbReference>
<comment type="cofactor">
    <cofactor evidence="1">
        <name>a metal cation</name>
        <dbReference type="ChEBI" id="CHEBI:25213"/>
    </cofactor>
</comment>
<evidence type="ECO:0000313" key="15">
    <source>
        <dbReference type="EMBL" id="CUN53046.1"/>
    </source>
</evidence>
<feature type="domain" description="Thiamine pyrophosphate enzyme central" evidence="12">
    <location>
        <begin position="202"/>
        <end position="319"/>
    </location>
</feature>
<dbReference type="Pfam" id="PF00205">
    <property type="entry name" value="TPP_enzyme_M"/>
    <property type="match status" value="1"/>
</dbReference>
<sequence>MTKKITVGNYLIKRLKELGIKDVFGVPGDYNLLFLDQIDDAENLNWIGNCNELNASYAADGYARINGMGALVTTFGVGELSAINGIAGSYAEHVPVIKIVGMPSTTVMNNKKLVHHTLGEGIFNNFSEAFKQVTVGTCILDDLDKVSKEIDSILCKCYYEKKPVYIGLPIDISGAEILDNDSPLSLSKFESDKKTLEKFTENLLNKINNAKFPMILTDFEVNRYGLNNELLNFIEKSGLPVASLGLGKGVIDETHSQFIGTYNGTLSNDYIKSIVEKADCFILIGVKLTDSITAGFSFIHNLNDIDIINIHPLFSTLDNETFSNIYMKDILTKLASNVASRNFKKENINIEEDVPCDELNSSEILTQKSFFNKINNFIKPNDVLLAEQGTSFFGACTLNLKENCMFVGQPLWGSIGYTLGALLGTQIADKTRRNILLIGDGSFQLTAQELSTILYNNLNPILFIINNDGYTVERYIHGANRHYNDINMWDYKSLPQVFNGSSKSVSFKVTSAKELDTVLNKINNIKDKLVLVEVVMGKMDAPKLLKNLSEKFSKQNQY</sequence>
<keyword evidence="6" id="KW-0479">Metal-binding</keyword>
<organism evidence="15 16">
    <name type="scientific">Sarcina ventriculi</name>
    <name type="common">Clostridium ventriculi</name>
    <dbReference type="NCBI Taxonomy" id="1267"/>
    <lineage>
        <taxon>Bacteria</taxon>
        <taxon>Bacillati</taxon>
        <taxon>Bacillota</taxon>
        <taxon>Clostridia</taxon>
        <taxon>Eubacteriales</taxon>
        <taxon>Clostridiaceae</taxon>
        <taxon>Sarcina</taxon>
    </lineage>
</organism>
<evidence type="ECO:0000256" key="3">
    <source>
        <dbReference type="ARBA" id="ARBA00002938"/>
    </source>
</evidence>
<comment type="function">
    <text evidence="3">Decarboxylates branched-chain and aromatic alpha-keto acids to aldehydes.</text>
</comment>
<dbReference type="InterPro" id="IPR047214">
    <property type="entry name" value="TPP_PDC_IPDC"/>
</dbReference>
<dbReference type="InterPro" id="IPR029035">
    <property type="entry name" value="DHS-like_NAD/FAD-binding_dom"/>
</dbReference>
<comment type="cofactor">
    <cofactor evidence="2">
        <name>thiamine diphosphate</name>
        <dbReference type="ChEBI" id="CHEBI:58937"/>
    </cofactor>
</comment>
<dbReference type="PIRSF" id="PIRSF036565">
    <property type="entry name" value="Pyruvt_ip_decrb"/>
    <property type="match status" value="1"/>
</dbReference>
<keyword evidence="10 15" id="KW-0456">Lyase</keyword>
<dbReference type="RefSeq" id="WP_055257326.1">
    <property type="nucleotide sequence ID" value="NZ_CABIXL010000001.1"/>
</dbReference>
<accession>A0ABM9UNR3</accession>
<dbReference type="InterPro" id="IPR012000">
    <property type="entry name" value="Thiamin_PyroP_enz_cen_dom"/>
</dbReference>
<dbReference type="CDD" id="cd02005">
    <property type="entry name" value="TPP_PDC_IPDC"/>
    <property type="match status" value="1"/>
</dbReference>
<keyword evidence="7" id="KW-0210">Decarboxylase</keyword>
<evidence type="ECO:0000256" key="5">
    <source>
        <dbReference type="ARBA" id="ARBA00020054"/>
    </source>
</evidence>
<feature type="domain" description="Thiamine pyrophosphate enzyme TPP-binding" evidence="13">
    <location>
        <begin position="399"/>
        <end position="534"/>
    </location>
</feature>
<evidence type="ECO:0000256" key="8">
    <source>
        <dbReference type="ARBA" id="ARBA00022842"/>
    </source>
</evidence>
<evidence type="ECO:0000313" key="16">
    <source>
        <dbReference type="Proteomes" id="UP000095488"/>
    </source>
</evidence>
<keyword evidence="16" id="KW-1185">Reference proteome</keyword>
<evidence type="ECO:0000259" key="13">
    <source>
        <dbReference type="Pfam" id="PF02775"/>
    </source>
</evidence>
<evidence type="ECO:0000259" key="12">
    <source>
        <dbReference type="Pfam" id="PF00205"/>
    </source>
</evidence>
<dbReference type="InterPro" id="IPR047213">
    <property type="entry name" value="TPP_PYR_PDC_IPDC-like"/>
</dbReference>
<dbReference type="InterPro" id="IPR029061">
    <property type="entry name" value="THDP-binding"/>
</dbReference>
<keyword evidence="9 11" id="KW-0786">Thiamine pyrophosphate</keyword>
<evidence type="ECO:0000256" key="11">
    <source>
        <dbReference type="RuleBase" id="RU362132"/>
    </source>
</evidence>